<dbReference type="PRINTS" id="PR00418">
    <property type="entry name" value="TPI2FAMILY"/>
</dbReference>
<evidence type="ECO:0000256" key="2">
    <source>
        <dbReference type="ARBA" id="ARBA00010708"/>
    </source>
</evidence>
<evidence type="ECO:0000256" key="1">
    <source>
        <dbReference type="ARBA" id="ARBA00000185"/>
    </source>
</evidence>
<evidence type="ECO:0000313" key="15">
    <source>
        <dbReference type="EMBL" id="QTH70370.1"/>
    </source>
</evidence>
<comment type="subcellular location">
    <subcellularLocation>
        <location evidence="13">Cytoplasm</location>
    </subcellularLocation>
</comment>
<keyword evidence="6 13" id="KW-0479">Metal-binding</keyword>
<proteinExistence type="inferred from homology"/>
<name>A0A975DFK6_9GAMM</name>
<dbReference type="Pfam" id="PF21249">
    <property type="entry name" value="GyrB_hook"/>
    <property type="match status" value="1"/>
</dbReference>
<dbReference type="NCBIfam" id="NF004189">
    <property type="entry name" value="PRK05644.1"/>
    <property type="match status" value="1"/>
</dbReference>
<keyword evidence="16" id="KW-1185">Reference proteome</keyword>
<evidence type="ECO:0000256" key="9">
    <source>
        <dbReference type="ARBA" id="ARBA00022842"/>
    </source>
</evidence>
<dbReference type="InterPro" id="IPR036890">
    <property type="entry name" value="HATPase_C_sf"/>
</dbReference>
<evidence type="ECO:0000256" key="6">
    <source>
        <dbReference type="ARBA" id="ARBA00022723"/>
    </source>
</evidence>
<dbReference type="GO" id="GO:0005694">
    <property type="term" value="C:chromosome"/>
    <property type="evidence" value="ECO:0007669"/>
    <property type="project" value="InterPro"/>
</dbReference>
<keyword evidence="10 13" id="KW-0799">Topoisomerase</keyword>
<protein>
    <recommendedName>
        <fullName evidence="4 13">DNA gyrase subunit B</fullName>
        <ecNumber evidence="3 13">5.6.2.2</ecNumber>
    </recommendedName>
</protein>
<dbReference type="InterPro" id="IPR034160">
    <property type="entry name" value="TOPRIM_GyrB"/>
</dbReference>
<evidence type="ECO:0000256" key="7">
    <source>
        <dbReference type="ARBA" id="ARBA00022741"/>
    </source>
</evidence>
<keyword evidence="11" id="KW-0238">DNA-binding</keyword>
<dbReference type="InterPro" id="IPR041423">
    <property type="entry name" value="GyrB_insert"/>
</dbReference>
<dbReference type="Proteomes" id="UP000664904">
    <property type="component" value="Chromosome"/>
</dbReference>
<keyword evidence="7 13" id="KW-0547">Nucleotide-binding</keyword>
<organism evidence="15 16">
    <name type="scientific">Pseudoalteromonas xiamenensis</name>
    <dbReference type="NCBI Taxonomy" id="882626"/>
    <lineage>
        <taxon>Bacteria</taxon>
        <taxon>Pseudomonadati</taxon>
        <taxon>Pseudomonadota</taxon>
        <taxon>Gammaproteobacteria</taxon>
        <taxon>Alteromonadales</taxon>
        <taxon>Pseudoalteromonadaceae</taxon>
        <taxon>Pseudoalteromonas</taxon>
    </lineage>
</organism>
<evidence type="ECO:0000256" key="10">
    <source>
        <dbReference type="ARBA" id="ARBA00023029"/>
    </source>
</evidence>
<dbReference type="EC" id="5.6.2.2" evidence="3 13"/>
<dbReference type="InterPro" id="IPR003594">
    <property type="entry name" value="HATPase_dom"/>
</dbReference>
<dbReference type="PROSITE" id="PS50880">
    <property type="entry name" value="TOPRIM"/>
    <property type="match status" value="1"/>
</dbReference>
<gene>
    <name evidence="13 15" type="primary">gyrB</name>
    <name evidence="15" type="ORF">J5O05_10110</name>
</gene>
<evidence type="ECO:0000256" key="13">
    <source>
        <dbReference type="HAMAP-Rule" id="MF_01898"/>
    </source>
</evidence>
<dbReference type="GO" id="GO:0005524">
    <property type="term" value="F:ATP binding"/>
    <property type="evidence" value="ECO:0007669"/>
    <property type="project" value="UniProtKB-UniRule"/>
</dbReference>
<feature type="binding site" evidence="13">
    <location>
        <position position="501"/>
    </location>
    <ligand>
        <name>Mg(2+)</name>
        <dbReference type="ChEBI" id="CHEBI:18420"/>
        <label>2</label>
    </ligand>
</feature>
<dbReference type="FunFam" id="3.40.50.670:FF:000004">
    <property type="entry name" value="DNA gyrase subunit B"/>
    <property type="match status" value="1"/>
</dbReference>
<dbReference type="InterPro" id="IPR013759">
    <property type="entry name" value="Topo_IIA_B_C"/>
</dbReference>
<feature type="site" description="Interaction with DNA" evidence="13">
    <location>
        <position position="452"/>
    </location>
</feature>
<comment type="subunit">
    <text evidence="13">Heterotetramer, composed of two GyrA and two GyrB chains. In the heterotetramer, GyrA contains the active site tyrosine that forms a transient covalent intermediate with DNA, while GyrB binds cofactors and catalyzes ATP hydrolysis.</text>
</comment>
<dbReference type="Pfam" id="PF00204">
    <property type="entry name" value="DNA_gyraseB"/>
    <property type="match status" value="1"/>
</dbReference>
<evidence type="ECO:0000256" key="5">
    <source>
        <dbReference type="ARBA" id="ARBA00022490"/>
    </source>
</evidence>
<dbReference type="KEGG" id="pxi:J5O05_10110"/>
<comment type="similarity">
    <text evidence="2 13">Belongs to the type II topoisomerase GyrB family.</text>
</comment>
<dbReference type="FunFam" id="3.30.230.10:FF:000005">
    <property type="entry name" value="DNA gyrase subunit B"/>
    <property type="match status" value="1"/>
</dbReference>
<evidence type="ECO:0000256" key="11">
    <source>
        <dbReference type="ARBA" id="ARBA00023125"/>
    </source>
</evidence>
<dbReference type="PROSITE" id="PS00177">
    <property type="entry name" value="TOPOISOMERASE_II"/>
    <property type="match status" value="1"/>
</dbReference>
<dbReference type="Gene3D" id="3.30.565.10">
    <property type="entry name" value="Histidine kinase-like ATPase, C-terminal domain"/>
    <property type="match status" value="1"/>
</dbReference>
<dbReference type="GO" id="GO:0046872">
    <property type="term" value="F:metal ion binding"/>
    <property type="evidence" value="ECO:0007669"/>
    <property type="project" value="UniProtKB-KW"/>
</dbReference>
<dbReference type="InterPro" id="IPR049353">
    <property type="entry name" value="GyrB_hook"/>
</dbReference>
<dbReference type="CDD" id="cd03366">
    <property type="entry name" value="TOPRIM_TopoIIA_GyrB"/>
    <property type="match status" value="1"/>
</dbReference>
<dbReference type="Pfam" id="PF00986">
    <property type="entry name" value="DNA_gyraseB_C"/>
    <property type="match status" value="1"/>
</dbReference>
<comment type="catalytic activity">
    <reaction evidence="1 13">
        <text>ATP-dependent breakage, passage and rejoining of double-stranded DNA.</text>
        <dbReference type="EC" id="5.6.2.2"/>
    </reaction>
</comment>
<dbReference type="NCBIfam" id="TIGR01059">
    <property type="entry name" value="gyrB"/>
    <property type="match status" value="1"/>
</dbReference>
<evidence type="ECO:0000256" key="12">
    <source>
        <dbReference type="ARBA" id="ARBA00023235"/>
    </source>
</evidence>
<dbReference type="InterPro" id="IPR014721">
    <property type="entry name" value="Ribsml_uS5_D2-typ_fold_subgr"/>
</dbReference>
<keyword evidence="12 13" id="KW-0413">Isomerase</keyword>
<dbReference type="Gene3D" id="3.10.20.690">
    <property type="match status" value="1"/>
</dbReference>
<dbReference type="SUPFAM" id="SSF56719">
    <property type="entry name" value="Type II DNA topoisomerase"/>
    <property type="match status" value="1"/>
</dbReference>
<evidence type="ECO:0000313" key="16">
    <source>
        <dbReference type="Proteomes" id="UP000664904"/>
    </source>
</evidence>
<dbReference type="InterPro" id="IPR002288">
    <property type="entry name" value="DNA_gyrase_B_C"/>
</dbReference>
<dbReference type="FunFam" id="3.40.50.670:FF:000005">
    <property type="entry name" value="DNA gyrase subunit B"/>
    <property type="match status" value="1"/>
</dbReference>
<dbReference type="GO" id="GO:0005737">
    <property type="term" value="C:cytoplasm"/>
    <property type="evidence" value="ECO:0007669"/>
    <property type="project" value="UniProtKB-SubCell"/>
</dbReference>
<dbReference type="PANTHER" id="PTHR45866:SF1">
    <property type="entry name" value="DNA GYRASE SUBUNIT B, MITOCHONDRIAL"/>
    <property type="match status" value="1"/>
</dbReference>
<dbReference type="SUPFAM" id="SSF55874">
    <property type="entry name" value="ATPase domain of HSP90 chaperone/DNA topoisomerase II/histidine kinase"/>
    <property type="match status" value="1"/>
</dbReference>
<dbReference type="InterPro" id="IPR018522">
    <property type="entry name" value="TopoIIA_CS"/>
</dbReference>
<dbReference type="InterPro" id="IPR020568">
    <property type="entry name" value="Ribosomal_Su5_D2-typ_SF"/>
</dbReference>
<evidence type="ECO:0000256" key="4">
    <source>
        <dbReference type="ARBA" id="ARBA00019166"/>
    </source>
</evidence>
<dbReference type="GO" id="GO:0003918">
    <property type="term" value="F:DNA topoisomerase type II (double strand cut, ATP-hydrolyzing) activity"/>
    <property type="evidence" value="ECO:0007669"/>
    <property type="project" value="UniProtKB-UniRule"/>
</dbReference>
<dbReference type="SUPFAM" id="SSF54211">
    <property type="entry name" value="Ribosomal protein S5 domain 2-like"/>
    <property type="match status" value="1"/>
</dbReference>
<dbReference type="AlphaFoldDB" id="A0A975DFK6"/>
<dbReference type="GO" id="GO:0006265">
    <property type="term" value="P:DNA topological change"/>
    <property type="evidence" value="ECO:0007669"/>
    <property type="project" value="UniProtKB-UniRule"/>
</dbReference>
<dbReference type="InterPro" id="IPR013760">
    <property type="entry name" value="Topo_IIA-like_dom_sf"/>
</dbReference>
<dbReference type="EMBL" id="CP072133">
    <property type="protein sequence ID" value="QTH70370.1"/>
    <property type="molecule type" value="Genomic_DNA"/>
</dbReference>
<keyword evidence="5 13" id="KW-0963">Cytoplasm</keyword>
<reference evidence="15" key="1">
    <citation type="submission" date="2021-03" db="EMBL/GenBank/DDBJ databases">
        <title>Complete Genome of Pseudoalteromonas xiamenensis STKMTI.2, a new potential marine bacterium producing anti-Vibrio compounds.</title>
        <authorList>
            <person name="Handayani D.P."/>
            <person name="Isnansetyo A."/>
            <person name="Istiqomah I."/>
            <person name="Jumina J."/>
        </authorList>
    </citation>
    <scope>NUCLEOTIDE SEQUENCE</scope>
    <source>
        <strain evidence="15">STKMTI.2</strain>
    </source>
</reference>
<dbReference type="InterPro" id="IPR011557">
    <property type="entry name" value="GyrB"/>
</dbReference>
<comment type="cofactor">
    <cofactor evidence="13">
        <name>Mg(2+)</name>
        <dbReference type="ChEBI" id="CHEBI:18420"/>
    </cofactor>
    <cofactor evidence="13">
        <name>Mn(2+)</name>
        <dbReference type="ChEBI" id="CHEBI:29035"/>
    </cofactor>
    <cofactor evidence="13">
        <name>Ca(2+)</name>
        <dbReference type="ChEBI" id="CHEBI:29108"/>
    </cofactor>
    <text evidence="13">Binds two Mg(2+) per subunit. The magnesium ions form salt bridges with both the protein and the DNA. Can also accept other divalent metal cations, such as Mn(2+) or Ca(2+).</text>
</comment>
<dbReference type="CDD" id="cd16928">
    <property type="entry name" value="HATPase_GyrB-like"/>
    <property type="match status" value="1"/>
</dbReference>
<dbReference type="Gene3D" id="3.40.50.670">
    <property type="match status" value="2"/>
</dbReference>
<dbReference type="Gene3D" id="3.30.230.10">
    <property type="match status" value="1"/>
</dbReference>
<dbReference type="InterPro" id="IPR006171">
    <property type="entry name" value="TOPRIM_dom"/>
</dbReference>
<dbReference type="Pfam" id="PF02518">
    <property type="entry name" value="HATPase_c"/>
    <property type="match status" value="1"/>
</dbReference>
<comment type="function">
    <text evidence="13">A type II topoisomerase that negatively supercoils closed circular double-stranded (ds) DNA in an ATP-dependent manner to modulate DNA topology and maintain chromosomes in an underwound state. Negative supercoiling favors strand separation, and DNA replication, transcription, recombination and repair, all of which involve strand separation. Also able to catalyze the interconversion of other topological isomers of dsDNA rings, including catenanes and knotted rings. Type II topoisomerases break and join 2 DNA strands simultaneously in an ATP-dependent manner.</text>
</comment>
<keyword evidence="9 13" id="KW-0460">Magnesium</keyword>
<feature type="site" description="Interaction with DNA" evidence="13">
    <location>
        <position position="455"/>
    </location>
</feature>
<dbReference type="InterPro" id="IPR013506">
    <property type="entry name" value="Topo_IIA_bsu_dom2"/>
</dbReference>
<dbReference type="Pfam" id="PF01751">
    <property type="entry name" value="Toprim"/>
    <property type="match status" value="1"/>
</dbReference>
<sequence length="807" mass="90153">MSNNYDSSSIKVLKGLDAVRKRPGMYIGDTDDGTGLHHMVFEVVDNSIDEALAGYCDDIFVTIHSDGSVSVRDNGRGIPTDIHPEEGVSAAEVIMTVLHAGGKFDDNSYKVSGGLHGVGVSVVNALSEKLLLTVRRAGKLHQQKYTHGVPDAPLAVIGDADSTGTELRFWPSAETFSDINFHYDILAKRLRELSFLNSGVSIFLMDEREENKQDHFKYEGGIKAFVEYLNRKKTPVHHNVFHFSMEREDGISVEVSLQWNDGFQENIYCFTNNIPQRDGGTHLAGFRAALTRTLNNYMENEGYNKKGKNNTATSGDDAREGLTAVVSVKVPDPKFSSQTKDKLVSSEVKSAVEQAMGEKFSEYLLENPGDSKIVVGKIIDAARAREAARKAREMTRRKGVMDLGGLPGKLADCQERDPALSELYIVEGDSAGGSAKQGRNRKNQAILPLKGKILNVEKARFDKMLSSQEVATLITALGCGIGRDEYDPSKLRYHSIIIMTDADVDGSHIRTLLLTFFYRQMPEIIERGYVYIAQPPLYKVKKGKQEQYIKDDSVLTEYLTTLALQDAKIIPTAGADGISGAKLENLVRDYQSTVKVIERLNRKYPLDVMTRLIYQPELTEAQLADEAVVTAWTNTLVADLVENDVDATIFSAATQHDEERNLFYPVVNIRQHGVDKAYVLNYDFMTSRDYNRIAQTGKHIAGLIKDDGQIQRGEKLNPVTNFVEALEWLMHESKRGLYIQRYKGLGEMNPDQLWETTMDPNARRMLRVTIEDAIGADQLFATLMGDQVEPRREFIEQNALRVVNLDV</sequence>
<evidence type="ECO:0000256" key="8">
    <source>
        <dbReference type="ARBA" id="ARBA00022840"/>
    </source>
</evidence>
<dbReference type="CDD" id="cd00822">
    <property type="entry name" value="TopoII_Trans_DNA_gyrase"/>
    <property type="match status" value="1"/>
</dbReference>
<dbReference type="HAMAP" id="MF_01898">
    <property type="entry name" value="GyrB"/>
    <property type="match status" value="1"/>
</dbReference>
<dbReference type="PRINTS" id="PR01159">
    <property type="entry name" value="DNAGYRASEB"/>
</dbReference>
<dbReference type="NCBIfam" id="NF011501">
    <property type="entry name" value="PRK14939.1"/>
    <property type="match status" value="1"/>
</dbReference>
<dbReference type="PANTHER" id="PTHR45866">
    <property type="entry name" value="DNA GYRASE/TOPOISOMERASE SUBUNIT B"/>
    <property type="match status" value="1"/>
</dbReference>
<keyword evidence="8 13" id="KW-0067">ATP-binding</keyword>
<dbReference type="InterPro" id="IPR000565">
    <property type="entry name" value="Topo_IIA_B"/>
</dbReference>
<evidence type="ECO:0000256" key="3">
    <source>
        <dbReference type="ARBA" id="ARBA00012895"/>
    </source>
</evidence>
<comment type="miscellaneous">
    <text evidence="13">Few gyrases are as efficient as E.coli at forming negative supercoils. Not all organisms have 2 type II topoisomerases; in organisms with a single type II topoisomerase this enzyme also has to decatenate newly replicated chromosomes.</text>
</comment>
<feature type="binding site" evidence="13">
    <location>
        <position position="427"/>
    </location>
    <ligand>
        <name>Mg(2+)</name>
        <dbReference type="ChEBI" id="CHEBI:18420"/>
        <label>1</label>
        <note>catalytic</note>
    </ligand>
</feature>
<dbReference type="InterPro" id="IPR001241">
    <property type="entry name" value="Topo_IIA"/>
</dbReference>
<feature type="domain" description="Toprim" evidence="14">
    <location>
        <begin position="421"/>
        <end position="536"/>
    </location>
</feature>
<dbReference type="SMART" id="SM00433">
    <property type="entry name" value="TOP2c"/>
    <property type="match status" value="1"/>
</dbReference>
<dbReference type="GO" id="GO:0006261">
    <property type="term" value="P:DNA-templated DNA replication"/>
    <property type="evidence" value="ECO:0007669"/>
    <property type="project" value="UniProtKB-UniRule"/>
</dbReference>
<dbReference type="Pfam" id="PF18053">
    <property type="entry name" value="GyrB_insert"/>
    <property type="match status" value="1"/>
</dbReference>
<dbReference type="FunFam" id="3.30.565.10:FF:000002">
    <property type="entry name" value="DNA gyrase subunit B"/>
    <property type="match status" value="1"/>
</dbReference>
<feature type="binding site" evidence="13">
    <location>
        <position position="501"/>
    </location>
    <ligand>
        <name>Mg(2+)</name>
        <dbReference type="ChEBI" id="CHEBI:18420"/>
        <label>1</label>
        <note>catalytic</note>
    </ligand>
</feature>
<evidence type="ECO:0000259" key="14">
    <source>
        <dbReference type="PROSITE" id="PS50880"/>
    </source>
</evidence>
<feature type="binding site" evidence="13">
    <location>
        <position position="503"/>
    </location>
    <ligand>
        <name>Mg(2+)</name>
        <dbReference type="ChEBI" id="CHEBI:18420"/>
        <label>2</label>
    </ligand>
</feature>
<dbReference type="SMART" id="SM00387">
    <property type="entry name" value="HATPase_c"/>
    <property type="match status" value="1"/>
</dbReference>
<dbReference type="GO" id="GO:0003677">
    <property type="term" value="F:DNA binding"/>
    <property type="evidence" value="ECO:0007669"/>
    <property type="project" value="UniProtKB-KW"/>
</dbReference>
<dbReference type="RefSeq" id="WP_208841965.1">
    <property type="nucleotide sequence ID" value="NZ_CP072133.1"/>
</dbReference>
<accession>A0A975DFK6</accession>